<evidence type="ECO:0000256" key="10">
    <source>
        <dbReference type="SAM" id="SignalP"/>
    </source>
</evidence>
<organism evidence="13 14">
    <name type="scientific">Selenomonas artemidis F0399</name>
    <dbReference type="NCBI Taxonomy" id="749551"/>
    <lineage>
        <taxon>Bacteria</taxon>
        <taxon>Bacillati</taxon>
        <taxon>Bacillota</taxon>
        <taxon>Negativicutes</taxon>
        <taxon>Selenomonadales</taxon>
        <taxon>Selenomonadaceae</taxon>
        <taxon>Selenomonas</taxon>
    </lineage>
</organism>
<dbReference type="Pfam" id="PF07715">
    <property type="entry name" value="Plug"/>
    <property type="match status" value="1"/>
</dbReference>
<keyword evidence="6 8" id="KW-0472">Membrane</keyword>
<keyword evidence="14" id="KW-1185">Reference proteome</keyword>
<dbReference type="InterPro" id="IPR039426">
    <property type="entry name" value="TonB-dep_rcpt-like"/>
</dbReference>
<dbReference type="InterPro" id="IPR036942">
    <property type="entry name" value="Beta-barrel_TonB_sf"/>
</dbReference>
<dbReference type="Proteomes" id="UP000004633">
    <property type="component" value="Unassembled WGS sequence"/>
</dbReference>
<evidence type="ECO:0000313" key="13">
    <source>
        <dbReference type="EMBL" id="EFW30133.1"/>
    </source>
</evidence>
<keyword evidence="4 8" id="KW-0812">Transmembrane</keyword>
<evidence type="ECO:0000259" key="11">
    <source>
        <dbReference type="Pfam" id="PF00593"/>
    </source>
</evidence>
<accession>E7N124</accession>
<feature type="domain" description="TonB-dependent receptor plug" evidence="12">
    <location>
        <begin position="78"/>
        <end position="171"/>
    </location>
</feature>
<evidence type="ECO:0000256" key="1">
    <source>
        <dbReference type="ARBA" id="ARBA00004571"/>
    </source>
</evidence>
<evidence type="ECO:0000313" key="14">
    <source>
        <dbReference type="Proteomes" id="UP000004633"/>
    </source>
</evidence>
<evidence type="ECO:0000256" key="9">
    <source>
        <dbReference type="RuleBase" id="RU003357"/>
    </source>
</evidence>
<evidence type="ECO:0000256" key="3">
    <source>
        <dbReference type="ARBA" id="ARBA00022452"/>
    </source>
</evidence>
<feature type="chain" id="PRO_5003221713" evidence="10">
    <location>
        <begin position="29"/>
        <end position="735"/>
    </location>
</feature>
<keyword evidence="3 8" id="KW-1134">Transmembrane beta strand</keyword>
<comment type="similarity">
    <text evidence="8 9">Belongs to the TonB-dependent receptor family.</text>
</comment>
<dbReference type="EMBL" id="AECV01000008">
    <property type="protein sequence ID" value="EFW30133.1"/>
    <property type="molecule type" value="Genomic_DNA"/>
</dbReference>
<proteinExistence type="inferred from homology"/>
<feature type="domain" description="TonB-dependent receptor-like beta-barrel" evidence="11">
    <location>
        <begin position="260"/>
        <end position="703"/>
    </location>
</feature>
<keyword evidence="13" id="KW-0675">Receptor</keyword>
<dbReference type="SUPFAM" id="SSF56935">
    <property type="entry name" value="Porins"/>
    <property type="match status" value="1"/>
</dbReference>
<gene>
    <name evidence="13" type="ORF">HMPREF9555_00675</name>
</gene>
<dbReference type="GO" id="GO:0015344">
    <property type="term" value="F:siderophore uptake transmembrane transporter activity"/>
    <property type="evidence" value="ECO:0007669"/>
    <property type="project" value="TreeGrafter"/>
</dbReference>
<comment type="caution">
    <text evidence="13">The sequence shown here is derived from an EMBL/GenBank/DDBJ whole genome shotgun (WGS) entry which is preliminary data.</text>
</comment>
<dbReference type="AlphaFoldDB" id="E7N124"/>
<dbReference type="InterPro" id="IPR000531">
    <property type="entry name" value="Beta-barrel_TonB"/>
</dbReference>
<name>E7N124_9FIRM</name>
<dbReference type="HOGENOM" id="CLU_008287_22_0_9"/>
<evidence type="ECO:0000256" key="7">
    <source>
        <dbReference type="ARBA" id="ARBA00023237"/>
    </source>
</evidence>
<keyword evidence="2 8" id="KW-0813">Transport</keyword>
<evidence type="ECO:0000256" key="2">
    <source>
        <dbReference type="ARBA" id="ARBA00022448"/>
    </source>
</evidence>
<evidence type="ECO:0000256" key="4">
    <source>
        <dbReference type="ARBA" id="ARBA00022692"/>
    </source>
</evidence>
<dbReference type="STRING" id="749551.HMPREF9555_00675"/>
<keyword evidence="5 9" id="KW-0798">TonB box</keyword>
<evidence type="ECO:0000256" key="6">
    <source>
        <dbReference type="ARBA" id="ARBA00023136"/>
    </source>
</evidence>
<sequence length="735" mass="80579">MTNQKKLTAFVLAALAVYACPCGNPASAAEKADDHATGAVDTYELDPVDVEGRRESIPGGMVQEETKLGVLGAQSIFTVPYSEMSMTEKMIETYNDPSQPLANVLLNNPSIRSSTSSPMYSDFSMRGINMNGNHMMLNGVPSLYSQFTVPPSHVIARMDITSGPNAAVNGVSMSNNGTNSGATPAPGTVNIVTKRAGAVPVTRYTQVVSGRGTFGEYIDVGRRFGRNEAWGLRVNGELLHGKMSLRDAEMHNSNIFFNLDHHDARSTTNLFAGFFDQRVDGAQRWFTYTGNTAQLPTVPDAATPYDFKETTKRMWGHILTLNHEQKIDDRYTAFFNVGFSRRDGEKYNSGASLAFDANGNFTGSNRSNAQHEAARNVYLQAGIKGTAVTGAVRHDFALSVDRSWAKYWNANNWSGYNLYGGNLYDGISFLPGFTVPSYKPYLPQWEELNVGVTLVDAMRVGKWNVLLAASQKHEHFKNISSGKTIENTNILPTWGLTYRPTERTSIYYGHTESFSRGAVVMNSSTKTYINEGETLAPVRSRQNEIGVKHLAGGVLSTLSFFEIDEPNLIDVPLGGTNYRRAADGKNRYRGIEYTVNGKPHAKWTVTGGLLYLDAERAHTAGGAKDGAFVTGAAKYSGVVGLTYEPTDACSFIGRLVWSDKAYIENTSGRGKIEIPAYATVDLGMTYKTHINTVPTKLSLMCYNALNKSYWMGRGGSSTFGLSMPRTWMFSAQFDI</sequence>
<feature type="signal peptide" evidence="10">
    <location>
        <begin position="1"/>
        <end position="28"/>
    </location>
</feature>
<dbReference type="InterPro" id="IPR037066">
    <property type="entry name" value="Plug_dom_sf"/>
</dbReference>
<dbReference type="PROSITE" id="PS51257">
    <property type="entry name" value="PROKAR_LIPOPROTEIN"/>
    <property type="match status" value="1"/>
</dbReference>
<keyword evidence="7 8" id="KW-0998">Cell outer membrane</keyword>
<dbReference type="PANTHER" id="PTHR32552:SF82">
    <property type="entry name" value="FCUA PROTEIN"/>
    <property type="match status" value="1"/>
</dbReference>
<dbReference type="RefSeq" id="WP_009349353.1">
    <property type="nucleotide sequence ID" value="NZ_GL638132.1"/>
</dbReference>
<dbReference type="Pfam" id="PF00593">
    <property type="entry name" value="TonB_dep_Rec_b-barrel"/>
    <property type="match status" value="1"/>
</dbReference>
<comment type="subcellular location">
    <subcellularLocation>
        <location evidence="1 8">Cell outer membrane</location>
        <topology evidence="1 8">Multi-pass membrane protein</topology>
    </subcellularLocation>
</comment>
<dbReference type="PROSITE" id="PS52016">
    <property type="entry name" value="TONB_DEPENDENT_REC_3"/>
    <property type="match status" value="1"/>
</dbReference>
<dbReference type="InterPro" id="IPR012910">
    <property type="entry name" value="Plug_dom"/>
</dbReference>
<dbReference type="GO" id="GO:0009279">
    <property type="term" value="C:cell outer membrane"/>
    <property type="evidence" value="ECO:0007669"/>
    <property type="project" value="UniProtKB-SubCell"/>
</dbReference>
<evidence type="ECO:0000259" key="12">
    <source>
        <dbReference type="Pfam" id="PF07715"/>
    </source>
</evidence>
<keyword evidence="10" id="KW-0732">Signal</keyword>
<dbReference type="Gene3D" id="2.170.130.10">
    <property type="entry name" value="TonB-dependent receptor, plug domain"/>
    <property type="match status" value="1"/>
</dbReference>
<dbReference type="Gene3D" id="2.40.170.20">
    <property type="entry name" value="TonB-dependent receptor, beta-barrel domain"/>
    <property type="match status" value="1"/>
</dbReference>
<evidence type="ECO:0000256" key="8">
    <source>
        <dbReference type="PROSITE-ProRule" id="PRU01360"/>
    </source>
</evidence>
<dbReference type="PANTHER" id="PTHR32552">
    <property type="entry name" value="FERRICHROME IRON RECEPTOR-RELATED"/>
    <property type="match status" value="1"/>
</dbReference>
<evidence type="ECO:0000256" key="5">
    <source>
        <dbReference type="ARBA" id="ARBA00023077"/>
    </source>
</evidence>
<protein>
    <submittedName>
        <fullName evidence="13">TonB-dependent receptor</fullName>
    </submittedName>
</protein>
<reference evidence="13 14" key="1">
    <citation type="submission" date="2010-08" db="EMBL/GenBank/DDBJ databases">
        <authorList>
            <person name="Weinstock G."/>
            <person name="Sodergren E."/>
            <person name="Clifton S."/>
            <person name="Fulton L."/>
            <person name="Fulton B."/>
            <person name="Courtney L."/>
            <person name="Fronick C."/>
            <person name="Harrison M."/>
            <person name="Strong C."/>
            <person name="Farmer C."/>
            <person name="Delahaunty K."/>
            <person name="Markovic C."/>
            <person name="Hall O."/>
            <person name="Minx P."/>
            <person name="Tomlinson C."/>
            <person name="Mitreva M."/>
            <person name="Hou S."/>
            <person name="Chen J."/>
            <person name="Wollam A."/>
            <person name="Pepin K.H."/>
            <person name="Johnson M."/>
            <person name="Bhonagiri V."/>
            <person name="Zhang X."/>
            <person name="Suruliraj S."/>
            <person name="Warren W."/>
            <person name="Chinwalla A."/>
            <person name="Mardis E.R."/>
            <person name="Wilson R.K."/>
        </authorList>
    </citation>
    <scope>NUCLEOTIDE SEQUENCE [LARGE SCALE GENOMIC DNA]</scope>
    <source>
        <strain evidence="13 14">F0399</strain>
    </source>
</reference>